<dbReference type="AlphaFoldDB" id="A6EZZ8"/>
<dbReference type="PROSITE" id="PS00061">
    <property type="entry name" value="ADH_SHORT"/>
    <property type="match status" value="1"/>
</dbReference>
<dbReference type="RefSeq" id="WP_007153594.1">
    <property type="nucleotide sequence ID" value="NZ_ABCP01000011.1"/>
</dbReference>
<dbReference type="PANTHER" id="PTHR43669:SF14">
    <property type="entry name" value="OXIDOREDUCTASE"/>
    <property type="match status" value="1"/>
</dbReference>
<evidence type="ECO:0000256" key="2">
    <source>
        <dbReference type="ARBA" id="ARBA00023002"/>
    </source>
</evidence>
<dbReference type="InterPro" id="IPR036291">
    <property type="entry name" value="NAD(P)-bd_dom_sf"/>
</dbReference>
<dbReference type="InterPro" id="IPR002347">
    <property type="entry name" value="SDR_fam"/>
</dbReference>
<dbReference type="InterPro" id="IPR020904">
    <property type="entry name" value="Sc_DH/Rdtase_CS"/>
</dbReference>
<protein>
    <submittedName>
        <fullName evidence="3">Short chain dehydrogenase</fullName>
    </submittedName>
</protein>
<dbReference type="STRING" id="443152.MDG893_15015"/>
<evidence type="ECO:0000313" key="3">
    <source>
        <dbReference type="EMBL" id="EDM47911.1"/>
    </source>
</evidence>
<comment type="similarity">
    <text evidence="1">Belongs to the short-chain dehydrogenases/reductases (SDR) family.</text>
</comment>
<dbReference type="Gene3D" id="3.40.50.720">
    <property type="entry name" value="NAD(P)-binding Rossmann-like Domain"/>
    <property type="match status" value="1"/>
</dbReference>
<dbReference type="GO" id="GO:0016491">
    <property type="term" value="F:oxidoreductase activity"/>
    <property type="evidence" value="ECO:0007669"/>
    <property type="project" value="UniProtKB-KW"/>
</dbReference>
<dbReference type="EMBL" id="ABCP01000011">
    <property type="protein sequence ID" value="EDM47911.1"/>
    <property type="molecule type" value="Genomic_DNA"/>
</dbReference>
<sequence>MKLSGKVAIVTGAGRNIGEEVSRVLSAEGATIAVVDLDRSRAEKVAADIVASGGQAKPFICDVASEDQIRATVAAVVDQLGGLDILVNNVAMSDNKHIFDITAEEWNRTLAITLTAPFLFGKYAAQAMVQHAADGRIINVSSTSGYYGRDRAIAYTAAKGGVINLTRSMAIQLAPHNIRVNSVVPNKIGSPVGKDDFDPTRPVSNLRGRPGVPADLAKAILFLASDDSDFIAGTDLFVDGGVSAMMPGSKQS</sequence>
<evidence type="ECO:0000313" key="4">
    <source>
        <dbReference type="Proteomes" id="UP000005856"/>
    </source>
</evidence>
<reference evidence="3 4" key="1">
    <citation type="submission" date="2007-06" db="EMBL/GenBank/DDBJ databases">
        <authorList>
            <person name="Green D."/>
            <person name="Ferriera S."/>
            <person name="Johnson J."/>
            <person name="Kravitz S."/>
            <person name="Beeson K."/>
            <person name="Sutton G."/>
            <person name="Rogers Y.-H."/>
            <person name="Friedman R."/>
            <person name="Frazier M."/>
            <person name="Venter J.C."/>
        </authorList>
    </citation>
    <scope>NUCLEOTIDE SEQUENCE [LARGE SCALE GENOMIC DNA]</scope>
    <source>
        <strain evidence="3 4">DG893</strain>
    </source>
</reference>
<keyword evidence="2" id="KW-0560">Oxidoreductase</keyword>
<proteinExistence type="inferred from homology"/>
<accession>A6EZZ8</accession>
<dbReference type="SUPFAM" id="SSF51735">
    <property type="entry name" value="NAD(P)-binding Rossmann-fold domains"/>
    <property type="match status" value="1"/>
</dbReference>
<dbReference type="Pfam" id="PF13561">
    <property type="entry name" value="adh_short_C2"/>
    <property type="match status" value="1"/>
</dbReference>
<dbReference type="PANTHER" id="PTHR43669">
    <property type="entry name" value="5-KETO-D-GLUCONATE 5-REDUCTASE"/>
    <property type="match status" value="1"/>
</dbReference>
<keyword evidence="4" id="KW-1185">Reference proteome</keyword>
<dbReference type="PRINTS" id="PR00081">
    <property type="entry name" value="GDHRDH"/>
</dbReference>
<gene>
    <name evidence="3" type="ORF">MDG893_15015</name>
</gene>
<dbReference type="eggNOG" id="COG1028">
    <property type="taxonomic scope" value="Bacteria"/>
</dbReference>
<comment type="caution">
    <text evidence="3">The sequence shown here is derived from an EMBL/GenBank/DDBJ whole genome shotgun (WGS) entry which is preliminary data.</text>
</comment>
<dbReference type="Proteomes" id="UP000005856">
    <property type="component" value="Unassembled WGS sequence"/>
</dbReference>
<dbReference type="OrthoDB" id="9787298at2"/>
<evidence type="ECO:0000256" key="1">
    <source>
        <dbReference type="ARBA" id="ARBA00006484"/>
    </source>
</evidence>
<organism evidence="3 4">
    <name type="scientific">Marinobacter algicola DG893</name>
    <dbReference type="NCBI Taxonomy" id="443152"/>
    <lineage>
        <taxon>Bacteria</taxon>
        <taxon>Pseudomonadati</taxon>
        <taxon>Pseudomonadota</taxon>
        <taxon>Gammaproteobacteria</taxon>
        <taxon>Pseudomonadales</taxon>
        <taxon>Marinobacteraceae</taxon>
        <taxon>Marinobacter</taxon>
    </lineage>
</organism>
<dbReference type="CDD" id="cd05233">
    <property type="entry name" value="SDR_c"/>
    <property type="match status" value="1"/>
</dbReference>
<name>A6EZZ8_9GAMM</name>
<dbReference type="PRINTS" id="PR00080">
    <property type="entry name" value="SDRFAMILY"/>
</dbReference>
<dbReference type="FunFam" id="3.40.50.720:FF:000084">
    <property type="entry name" value="Short-chain dehydrogenase reductase"/>
    <property type="match status" value="1"/>
</dbReference>